<gene>
    <name evidence="1" type="ORF">AAC691_00190</name>
</gene>
<accession>A0ABZ3D5Y7</accession>
<reference evidence="1 2" key="1">
    <citation type="submission" date="2024-04" db="EMBL/GenBank/DDBJ databases">
        <title>Complete genome sequence of Nguyenibacter vanlangesis HBCM-1154, a strain capable of nitrogen fixation, IAA production, and phosphorus solubilization isolated from sugarcane soil.</title>
        <authorList>
            <person name="MY HANH P."/>
        </authorList>
    </citation>
    <scope>NUCLEOTIDE SEQUENCE [LARGE SCALE GENOMIC DNA]</scope>
    <source>
        <strain evidence="1 2">HBCM 1154</strain>
    </source>
</reference>
<dbReference type="RefSeq" id="WP_342628553.1">
    <property type="nucleotide sequence ID" value="NZ_CP152276.1"/>
</dbReference>
<organism evidence="1 2">
    <name type="scientific">Nguyenibacter vanlangensis</name>
    <dbReference type="NCBI Taxonomy" id="1216886"/>
    <lineage>
        <taxon>Bacteria</taxon>
        <taxon>Pseudomonadati</taxon>
        <taxon>Pseudomonadota</taxon>
        <taxon>Alphaproteobacteria</taxon>
        <taxon>Acetobacterales</taxon>
        <taxon>Acetobacteraceae</taxon>
        <taxon>Nguyenibacter</taxon>
    </lineage>
</organism>
<evidence type="ECO:0000313" key="1">
    <source>
        <dbReference type="EMBL" id="XAE42946.1"/>
    </source>
</evidence>
<dbReference type="EMBL" id="CP152276">
    <property type="protein sequence ID" value="XAE42946.1"/>
    <property type="molecule type" value="Genomic_DNA"/>
</dbReference>
<name>A0ABZ3D5Y7_9PROT</name>
<dbReference type="Proteomes" id="UP001449795">
    <property type="component" value="Chromosome"/>
</dbReference>
<evidence type="ECO:0008006" key="3">
    <source>
        <dbReference type="Google" id="ProtNLM"/>
    </source>
</evidence>
<proteinExistence type="predicted"/>
<sequence length="121" mass="12716">MIALFGSLSFAADSPSACAFLGDAVFSAPSIGCIEAPGCDFVGRRGVGCCREEGWADRGEAQESTDRGPDKRPQGAALSVGCFCWCFWLIRQCVASVRNVRCDLAALPILGFPHIAGARDG</sequence>
<protein>
    <recommendedName>
        <fullName evidence="3">Secreted protein</fullName>
    </recommendedName>
</protein>
<keyword evidence="2" id="KW-1185">Reference proteome</keyword>
<evidence type="ECO:0000313" key="2">
    <source>
        <dbReference type="Proteomes" id="UP001449795"/>
    </source>
</evidence>